<feature type="region of interest" description="Disordered" evidence="1">
    <location>
        <begin position="1"/>
        <end position="79"/>
    </location>
</feature>
<dbReference type="Proteomes" id="UP001465668">
    <property type="component" value="Unassembled WGS sequence"/>
</dbReference>
<organism evidence="2 3">
    <name type="scientific">Seiridium cardinale</name>
    <dbReference type="NCBI Taxonomy" id="138064"/>
    <lineage>
        <taxon>Eukaryota</taxon>
        <taxon>Fungi</taxon>
        <taxon>Dikarya</taxon>
        <taxon>Ascomycota</taxon>
        <taxon>Pezizomycotina</taxon>
        <taxon>Sordariomycetes</taxon>
        <taxon>Xylariomycetidae</taxon>
        <taxon>Amphisphaeriales</taxon>
        <taxon>Sporocadaceae</taxon>
        <taxon>Seiridium</taxon>
    </lineage>
</organism>
<keyword evidence="3" id="KW-1185">Reference proteome</keyword>
<evidence type="ECO:0000313" key="2">
    <source>
        <dbReference type="EMBL" id="KAK9769093.1"/>
    </source>
</evidence>
<dbReference type="EMBL" id="JARVKM010000251">
    <property type="protein sequence ID" value="KAK9769093.1"/>
    <property type="molecule type" value="Genomic_DNA"/>
</dbReference>
<evidence type="ECO:0000256" key="1">
    <source>
        <dbReference type="SAM" id="MobiDB-lite"/>
    </source>
</evidence>
<protein>
    <submittedName>
        <fullName evidence="2">Uncharacterized protein</fullName>
    </submittedName>
</protein>
<proteinExistence type="predicted"/>
<accession>A0ABR2X5N4</accession>
<feature type="compositionally biased region" description="Polar residues" evidence="1">
    <location>
        <begin position="1"/>
        <end position="12"/>
    </location>
</feature>
<comment type="caution">
    <text evidence="2">The sequence shown here is derived from an EMBL/GenBank/DDBJ whole genome shotgun (WGS) entry which is preliminary data.</text>
</comment>
<name>A0ABR2X5N4_9PEZI</name>
<reference evidence="2 3" key="1">
    <citation type="submission" date="2024-02" db="EMBL/GenBank/DDBJ databases">
        <title>First draft genome assembly of two strains of Seiridium cardinale.</title>
        <authorList>
            <person name="Emiliani G."/>
            <person name="Scali E."/>
        </authorList>
    </citation>
    <scope>NUCLEOTIDE SEQUENCE [LARGE SCALE GENOMIC DNA]</scope>
    <source>
        <strain evidence="2 3">BM-138-000479</strain>
    </source>
</reference>
<feature type="compositionally biased region" description="Low complexity" evidence="1">
    <location>
        <begin position="51"/>
        <end position="79"/>
    </location>
</feature>
<sequence length="79" mass="8443">MSSRGTFSSSALPMSPTPPSDLPSYARFMHQHTKKQMEEASRSSHRRSSRSGRVAPSMPNGGSSSSASSPSSNGVEYHD</sequence>
<gene>
    <name evidence="2" type="ORF">SCAR479_02337</name>
</gene>
<evidence type="ECO:0000313" key="3">
    <source>
        <dbReference type="Proteomes" id="UP001465668"/>
    </source>
</evidence>